<dbReference type="Gene3D" id="3.90.110.10">
    <property type="entry name" value="Lactate dehydrogenase/glycoside hydrolase, family 4, C-terminal"/>
    <property type="match status" value="1"/>
</dbReference>
<dbReference type="GO" id="GO:0006099">
    <property type="term" value="P:tricarboxylic acid cycle"/>
    <property type="evidence" value="ECO:0000318"/>
    <property type="project" value="GO_Central"/>
</dbReference>
<evidence type="ECO:0000259" key="2">
    <source>
        <dbReference type="Pfam" id="PF02866"/>
    </source>
</evidence>
<dbReference type="Proteomes" id="UP000001514">
    <property type="component" value="Unassembled WGS sequence"/>
</dbReference>
<dbReference type="STRING" id="88036.D8SE66"/>
<organism evidence="4">
    <name type="scientific">Selaginella moellendorffii</name>
    <name type="common">Spikemoss</name>
    <dbReference type="NCBI Taxonomy" id="88036"/>
    <lineage>
        <taxon>Eukaryota</taxon>
        <taxon>Viridiplantae</taxon>
        <taxon>Streptophyta</taxon>
        <taxon>Embryophyta</taxon>
        <taxon>Tracheophyta</taxon>
        <taxon>Lycopodiopsida</taxon>
        <taxon>Selaginellales</taxon>
        <taxon>Selaginellaceae</taxon>
        <taxon>Selaginella</taxon>
    </lineage>
</organism>
<dbReference type="Gramene" id="EFJ17451">
    <property type="protein sequence ID" value="EFJ17451"/>
    <property type="gene ID" value="SELMODRAFT_421109"/>
</dbReference>
<proteinExistence type="predicted"/>
<dbReference type="KEGG" id="smo:SELMODRAFT_421109"/>
<dbReference type="GO" id="GO:0030060">
    <property type="term" value="F:L-malate dehydrogenase (NAD+) activity"/>
    <property type="evidence" value="ECO:0000318"/>
    <property type="project" value="GO_Central"/>
</dbReference>
<dbReference type="InterPro" id="IPR022383">
    <property type="entry name" value="Lactate/malate_DH_C"/>
</dbReference>
<dbReference type="InterPro" id="IPR015955">
    <property type="entry name" value="Lactate_DH/Glyco_Ohase_4_C"/>
</dbReference>
<name>D8SE66_SELML</name>
<dbReference type="SUPFAM" id="SSF56327">
    <property type="entry name" value="LDH C-terminal domain-like"/>
    <property type="match status" value="1"/>
</dbReference>
<keyword evidence="4" id="KW-1185">Reference proteome</keyword>
<evidence type="ECO:0000313" key="3">
    <source>
        <dbReference type="EMBL" id="EFJ17451.1"/>
    </source>
</evidence>
<keyword evidence="1" id="KW-0560">Oxidoreductase</keyword>
<dbReference type="InParanoid" id="D8SE66"/>
<dbReference type="GO" id="GO:0006107">
    <property type="term" value="P:oxaloacetate metabolic process"/>
    <property type="evidence" value="ECO:0000318"/>
    <property type="project" value="GO_Central"/>
</dbReference>
<dbReference type="PANTHER" id="PTHR23382">
    <property type="entry name" value="MALATE DEHYDROGENASE"/>
    <property type="match status" value="1"/>
</dbReference>
<dbReference type="eggNOG" id="KOG1496">
    <property type="taxonomic scope" value="Eukaryota"/>
</dbReference>
<dbReference type="OMA" id="SAYDHIC"/>
<evidence type="ECO:0000313" key="4">
    <source>
        <dbReference type="Proteomes" id="UP000001514"/>
    </source>
</evidence>
<protein>
    <recommendedName>
        <fullName evidence="2">Lactate/malate dehydrogenase C-terminal domain-containing protein</fullName>
    </recommendedName>
</protein>
<dbReference type="GO" id="GO:0006108">
    <property type="term" value="P:malate metabolic process"/>
    <property type="evidence" value="ECO:0000318"/>
    <property type="project" value="GO_Central"/>
</dbReference>
<sequence length="217" mass="23599">MRFTALINQKCHVKNKDLDGIYVFDRDTFSEDDTMGDVSVDLQPLYAAVKAQEAMGDELGNVQSQASALEKCAAKDVKVLVVANPAKTNALILKNFAPSIPDKNITCLTKLDHNRVLGQISKSTWTLNGPFVSTIQHCGAAIIKERKLSSALSTASSAYDHICDWVLGIPKGTWVSMGVLSDGSYKVPKGVIYSLLTCANWEWSIVQGLSIDGFSRT</sequence>
<feature type="domain" description="Lactate/malate dehydrogenase C-terminal" evidence="2">
    <location>
        <begin position="130"/>
        <end position="194"/>
    </location>
</feature>
<reference evidence="3 4" key="1">
    <citation type="journal article" date="2011" name="Science">
        <title>The Selaginella genome identifies genetic changes associated with the evolution of vascular plants.</title>
        <authorList>
            <person name="Banks J.A."/>
            <person name="Nishiyama T."/>
            <person name="Hasebe M."/>
            <person name="Bowman J.L."/>
            <person name="Gribskov M."/>
            <person name="dePamphilis C."/>
            <person name="Albert V.A."/>
            <person name="Aono N."/>
            <person name="Aoyama T."/>
            <person name="Ambrose B.A."/>
            <person name="Ashton N.W."/>
            <person name="Axtell M.J."/>
            <person name="Barker E."/>
            <person name="Barker M.S."/>
            <person name="Bennetzen J.L."/>
            <person name="Bonawitz N.D."/>
            <person name="Chapple C."/>
            <person name="Cheng C."/>
            <person name="Correa L.G."/>
            <person name="Dacre M."/>
            <person name="DeBarry J."/>
            <person name="Dreyer I."/>
            <person name="Elias M."/>
            <person name="Engstrom E.M."/>
            <person name="Estelle M."/>
            <person name="Feng L."/>
            <person name="Finet C."/>
            <person name="Floyd S.K."/>
            <person name="Frommer W.B."/>
            <person name="Fujita T."/>
            <person name="Gramzow L."/>
            <person name="Gutensohn M."/>
            <person name="Harholt J."/>
            <person name="Hattori M."/>
            <person name="Heyl A."/>
            <person name="Hirai T."/>
            <person name="Hiwatashi Y."/>
            <person name="Ishikawa M."/>
            <person name="Iwata M."/>
            <person name="Karol K.G."/>
            <person name="Koehler B."/>
            <person name="Kolukisaoglu U."/>
            <person name="Kubo M."/>
            <person name="Kurata T."/>
            <person name="Lalonde S."/>
            <person name="Li K."/>
            <person name="Li Y."/>
            <person name="Litt A."/>
            <person name="Lyons E."/>
            <person name="Manning G."/>
            <person name="Maruyama T."/>
            <person name="Michael T.P."/>
            <person name="Mikami K."/>
            <person name="Miyazaki S."/>
            <person name="Morinaga S."/>
            <person name="Murata T."/>
            <person name="Mueller-Roeber B."/>
            <person name="Nelson D.R."/>
            <person name="Obara M."/>
            <person name="Oguri Y."/>
            <person name="Olmstead R.G."/>
            <person name="Onodera N."/>
            <person name="Petersen B.L."/>
            <person name="Pils B."/>
            <person name="Prigge M."/>
            <person name="Rensing S.A."/>
            <person name="Riano-Pachon D.M."/>
            <person name="Roberts A.W."/>
            <person name="Sato Y."/>
            <person name="Scheller H.V."/>
            <person name="Schulz B."/>
            <person name="Schulz C."/>
            <person name="Shakirov E.V."/>
            <person name="Shibagaki N."/>
            <person name="Shinohara N."/>
            <person name="Shippen D.E."/>
            <person name="Soerensen I."/>
            <person name="Sotooka R."/>
            <person name="Sugimoto N."/>
            <person name="Sugita M."/>
            <person name="Sumikawa N."/>
            <person name="Tanurdzic M."/>
            <person name="Theissen G."/>
            <person name="Ulvskov P."/>
            <person name="Wakazuki S."/>
            <person name="Weng J.K."/>
            <person name="Willats W.W."/>
            <person name="Wipf D."/>
            <person name="Wolf P.G."/>
            <person name="Yang L."/>
            <person name="Zimmer A.D."/>
            <person name="Zhu Q."/>
            <person name="Mitros T."/>
            <person name="Hellsten U."/>
            <person name="Loque D."/>
            <person name="Otillar R."/>
            <person name="Salamov A."/>
            <person name="Schmutz J."/>
            <person name="Shapiro H."/>
            <person name="Lindquist E."/>
            <person name="Lucas S."/>
            <person name="Rokhsar D."/>
            <person name="Grigoriev I.V."/>
        </authorList>
    </citation>
    <scope>NUCLEOTIDE SEQUENCE [LARGE SCALE GENOMIC DNA]</scope>
</reference>
<accession>D8SE66</accession>
<dbReference type="Pfam" id="PF02866">
    <property type="entry name" value="Ldh_1_C"/>
    <property type="match status" value="1"/>
</dbReference>
<dbReference type="HOGENOM" id="CLU_1274135_0_0_1"/>
<dbReference type="EMBL" id="GL377614">
    <property type="protein sequence ID" value="EFJ17451.1"/>
    <property type="molecule type" value="Genomic_DNA"/>
</dbReference>
<evidence type="ECO:0000256" key="1">
    <source>
        <dbReference type="ARBA" id="ARBA00023002"/>
    </source>
</evidence>
<gene>
    <name evidence="3" type="ORF">SELMODRAFT_421109</name>
</gene>
<dbReference type="InterPro" id="IPR010945">
    <property type="entry name" value="Malate_DH_type2"/>
</dbReference>
<dbReference type="AlphaFoldDB" id="D8SE66"/>